<evidence type="ECO:0000259" key="10">
    <source>
        <dbReference type="PROSITE" id="PS51864"/>
    </source>
</evidence>
<dbReference type="CDD" id="cd04280">
    <property type="entry name" value="ZnMc_astacin_like"/>
    <property type="match status" value="1"/>
</dbReference>
<dbReference type="SMART" id="SM00235">
    <property type="entry name" value="ZnMc"/>
    <property type="match status" value="1"/>
</dbReference>
<evidence type="ECO:0000256" key="4">
    <source>
        <dbReference type="ARBA" id="ARBA00022833"/>
    </source>
</evidence>
<evidence type="ECO:0000313" key="11">
    <source>
        <dbReference type="EMBL" id="KAF4734352.1"/>
    </source>
</evidence>
<keyword evidence="2 6" id="KW-0479">Metal-binding</keyword>
<proteinExistence type="predicted"/>
<evidence type="ECO:0000256" key="1">
    <source>
        <dbReference type="ARBA" id="ARBA00022670"/>
    </source>
</evidence>
<dbReference type="InterPro" id="IPR006026">
    <property type="entry name" value="Peptidase_Metallo"/>
</dbReference>
<keyword evidence="9" id="KW-0472">Membrane</keyword>
<dbReference type="GO" id="GO:0008270">
    <property type="term" value="F:zinc ion binding"/>
    <property type="evidence" value="ECO:0007669"/>
    <property type="project" value="UniProtKB-UniRule"/>
</dbReference>
<evidence type="ECO:0000256" key="8">
    <source>
        <dbReference type="SAM" id="MobiDB-lite"/>
    </source>
</evidence>
<dbReference type="Gene3D" id="3.40.390.10">
    <property type="entry name" value="Collagenase (Catalytic Domain)"/>
    <property type="match status" value="1"/>
</dbReference>
<comment type="caution">
    <text evidence="11">The sequence shown here is derived from an EMBL/GenBank/DDBJ whole genome shotgun (WGS) entry which is preliminary data.</text>
</comment>
<dbReference type="PROSITE" id="PS51864">
    <property type="entry name" value="ASTACIN"/>
    <property type="match status" value="1"/>
</dbReference>
<dbReference type="Proteomes" id="UP000553632">
    <property type="component" value="Unassembled WGS sequence"/>
</dbReference>
<sequence>MALWAASPSRRRPLGRIKLGALNNNGIMECIAAREGELSSLLIFHIDRVNRGIGISTVRCGRQRYVHYPYQLHDFASGRPALLERVDDVNAAGLIVKSTPCPVEIGDPFMQRNPGPTWKVFCLLVNCAAALKGGEANLKLSSLDTLSAMELDGERRGNNLTRCTWWEQGKSPDLEEGLGFQFYVDQVNAGIGTRSVRCSGEEFNYNDYLPGMFQQRIPAFSEEHPGVTDPLMHDHFRGLFDASSDGWQGLEPVGKCRAALEGLRRKLARHTGSDEELFNALRIPRTMFATLRSVLWLWLVITTCEAATKLGGPGLKMAGQHLPNGLTLCTWREEKPRKALGYTFYVDHVNAGVGSRSAGCPGGGYRYYDYTASHFSDRQATTMDGSRYRRDPFMQARFHGLFDVRSKAWRSLTPTAKCLKALEGLRTRLALSTFAGNYELLDAISPMRLSPLVFLECFTPTITYPELPSTTRGWRRAAVEEQQHVLIGGDMLLPLSSNRTASRVADESDNAYTAVHISPAWSWSSWPGGIINYTFHPYLQPCARSAFYAGASVWEKYTCIRFQEQEYTPDTTRLLLVQSEGTSCFTTLGYHFDNIHTINLGEGCTSLGTVIHELGHAIGLPHVQNRPDRDAYVDILWGNIVQDKEKNFFRLDSVRSPWLSAVRGTVYDYESIMHYGECEFSVTSKDSPCDPTVLTLEPEWRHSIGQRQSLSEADIAIVNDIYACEATCADGILNQLEFDIDCGGQSCRKDCADPTDDGLAKIDAEVCGSTGGSSWWLWILAGVAGIITLVTICFLVDRAVRGGKSASEGDGLMYAEDYEDDEEEEYGIDEEGEEEEIYSSSSPFSDSLYGRDSPCDTGRADQRNMTFFSRRLEYSPNSMVQD</sequence>
<dbReference type="PANTHER" id="PTHR10127:SF780">
    <property type="entry name" value="METALLOENDOPEPTIDASE"/>
    <property type="match status" value="1"/>
</dbReference>
<dbReference type="AlphaFoldDB" id="A0A7J6SP88"/>
<evidence type="ECO:0000256" key="6">
    <source>
        <dbReference type="PROSITE-ProRule" id="PRU01211"/>
    </source>
</evidence>
<keyword evidence="5 6" id="KW-0482">Metalloprotease</keyword>
<evidence type="ECO:0000256" key="9">
    <source>
        <dbReference type="SAM" id="Phobius"/>
    </source>
</evidence>
<keyword evidence="9" id="KW-1133">Transmembrane helix</keyword>
<dbReference type="GO" id="GO:0006508">
    <property type="term" value="P:proteolysis"/>
    <property type="evidence" value="ECO:0007669"/>
    <property type="project" value="UniProtKB-KW"/>
</dbReference>
<dbReference type="GO" id="GO:0004222">
    <property type="term" value="F:metalloendopeptidase activity"/>
    <property type="evidence" value="ECO:0007669"/>
    <property type="project" value="UniProtKB-UniRule"/>
</dbReference>
<feature type="transmembrane region" description="Helical" evidence="9">
    <location>
        <begin position="775"/>
        <end position="796"/>
    </location>
</feature>
<evidence type="ECO:0000313" key="12">
    <source>
        <dbReference type="Proteomes" id="UP000553632"/>
    </source>
</evidence>
<keyword evidence="1 6" id="KW-0645">Protease</keyword>
<feature type="region of interest" description="Disordered" evidence="8">
    <location>
        <begin position="819"/>
        <end position="861"/>
    </location>
</feature>
<dbReference type="InterPro" id="IPR024079">
    <property type="entry name" value="MetalloPept_cat_dom_sf"/>
</dbReference>
<dbReference type="InterPro" id="IPR034035">
    <property type="entry name" value="Astacin-like_dom"/>
</dbReference>
<feature type="active site" evidence="6">
    <location>
        <position position="613"/>
    </location>
</feature>
<name>A0A7J6SP88_PEROL</name>
<feature type="binding site" evidence="6">
    <location>
        <position position="612"/>
    </location>
    <ligand>
        <name>Zn(2+)</name>
        <dbReference type="ChEBI" id="CHEBI:29105"/>
        <note>catalytic</note>
    </ligand>
</feature>
<dbReference type="PANTHER" id="PTHR10127">
    <property type="entry name" value="DISCOIDIN, CUB, EGF, LAMININ , AND ZINC METALLOPROTEASE DOMAIN CONTAINING"/>
    <property type="match status" value="1"/>
</dbReference>
<feature type="binding site" evidence="6">
    <location>
        <position position="622"/>
    </location>
    <ligand>
        <name>Zn(2+)</name>
        <dbReference type="ChEBI" id="CHEBI:29105"/>
        <note>catalytic</note>
    </ligand>
</feature>
<keyword evidence="9" id="KW-0812">Transmembrane</keyword>
<dbReference type="SUPFAM" id="SSF55486">
    <property type="entry name" value="Metalloproteases ('zincins'), catalytic domain"/>
    <property type="match status" value="1"/>
</dbReference>
<evidence type="ECO:0000256" key="5">
    <source>
        <dbReference type="ARBA" id="ARBA00023049"/>
    </source>
</evidence>
<evidence type="ECO:0000256" key="7">
    <source>
        <dbReference type="RuleBase" id="RU361183"/>
    </source>
</evidence>
<dbReference type="InterPro" id="IPR001506">
    <property type="entry name" value="Peptidase_M12A"/>
</dbReference>
<dbReference type="EC" id="3.4.24.-" evidence="7"/>
<evidence type="ECO:0000256" key="2">
    <source>
        <dbReference type="ARBA" id="ARBA00022723"/>
    </source>
</evidence>
<keyword evidence="3 6" id="KW-0378">Hydrolase</keyword>
<protein>
    <recommendedName>
        <fullName evidence="7">Metalloendopeptidase</fullName>
        <ecNumber evidence="7">3.4.24.-</ecNumber>
    </recommendedName>
</protein>
<accession>A0A7J6SP88</accession>
<dbReference type="Pfam" id="PF01400">
    <property type="entry name" value="Astacin"/>
    <property type="match status" value="1"/>
</dbReference>
<keyword evidence="12" id="KW-1185">Reference proteome</keyword>
<feature type="compositionally biased region" description="Acidic residues" evidence="8">
    <location>
        <begin position="819"/>
        <end position="837"/>
    </location>
</feature>
<feature type="binding site" evidence="6">
    <location>
        <position position="616"/>
    </location>
    <ligand>
        <name>Zn(2+)</name>
        <dbReference type="ChEBI" id="CHEBI:29105"/>
        <note>catalytic</note>
    </ligand>
</feature>
<evidence type="ECO:0000256" key="3">
    <source>
        <dbReference type="ARBA" id="ARBA00022801"/>
    </source>
</evidence>
<organism evidence="11 12">
    <name type="scientific">Perkinsus olseni</name>
    <name type="common">Perkinsus atlanticus</name>
    <dbReference type="NCBI Taxonomy" id="32597"/>
    <lineage>
        <taxon>Eukaryota</taxon>
        <taxon>Sar</taxon>
        <taxon>Alveolata</taxon>
        <taxon>Perkinsozoa</taxon>
        <taxon>Perkinsea</taxon>
        <taxon>Perkinsida</taxon>
        <taxon>Perkinsidae</taxon>
        <taxon>Perkinsus</taxon>
    </lineage>
</organism>
<comment type="caution">
    <text evidence="6">Lacks conserved residue(s) required for the propagation of feature annotation.</text>
</comment>
<dbReference type="PRINTS" id="PR00480">
    <property type="entry name" value="ASTACIN"/>
</dbReference>
<keyword evidence="4 6" id="KW-0862">Zinc</keyword>
<gene>
    <name evidence="11" type="ORF">FOZ63_025530</name>
</gene>
<feature type="domain" description="Peptidase M12A" evidence="10">
    <location>
        <begin position="510"/>
        <end position="725"/>
    </location>
</feature>
<dbReference type="EMBL" id="JABANO010016920">
    <property type="protein sequence ID" value="KAF4734352.1"/>
    <property type="molecule type" value="Genomic_DNA"/>
</dbReference>
<reference evidence="11 12" key="1">
    <citation type="submission" date="2020-04" db="EMBL/GenBank/DDBJ databases">
        <title>Perkinsus olseni comparative genomics.</title>
        <authorList>
            <person name="Bogema D.R."/>
        </authorList>
    </citation>
    <scope>NUCLEOTIDE SEQUENCE [LARGE SCALE GENOMIC DNA]</scope>
    <source>
        <strain evidence="11 12">ATCC PRA-207</strain>
    </source>
</reference>
<comment type="cofactor">
    <cofactor evidence="6 7">
        <name>Zn(2+)</name>
        <dbReference type="ChEBI" id="CHEBI:29105"/>
    </cofactor>
    <text evidence="6 7">Binds 1 zinc ion per subunit.</text>
</comment>